<proteinExistence type="predicted"/>
<dbReference type="SUPFAM" id="SSF81606">
    <property type="entry name" value="PP2C-like"/>
    <property type="match status" value="1"/>
</dbReference>
<dbReference type="Gene3D" id="3.60.40.10">
    <property type="entry name" value="PPM-type phosphatase domain"/>
    <property type="match status" value="1"/>
</dbReference>
<evidence type="ECO:0000313" key="3">
    <source>
        <dbReference type="Proteomes" id="UP000034838"/>
    </source>
</evidence>
<dbReference type="InterPro" id="IPR036457">
    <property type="entry name" value="PPM-type-like_dom_sf"/>
</dbReference>
<feature type="compositionally biased region" description="Basic and acidic residues" evidence="1">
    <location>
        <begin position="325"/>
        <end position="334"/>
    </location>
</feature>
<dbReference type="OrthoDB" id="3808825at2"/>
<gene>
    <name evidence="2" type="ORF">VT52_025385</name>
</gene>
<evidence type="ECO:0008006" key="4">
    <source>
        <dbReference type="Google" id="ProtNLM"/>
    </source>
</evidence>
<protein>
    <recommendedName>
        <fullName evidence="4">Serine/threonine protein phosphatase</fullName>
    </recommendedName>
</protein>
<reference evidence="2" key="1">
    <citation type="submission" date="2016-10" db="EMBL/GenBank/DDBJ databases">
        <title>Genome sequence of Streptomyces malaysiense MUSC 136.</title>
        <authorList>
            <person name="Lee L.-H."/>
            <person name="Ser H.-L."/>
        </authorList>
    </citation>
    <scope>NUCLEOTIDE SEQUENCE [LARGE SCALE GENOMIC DNA]</scope>
    <source>
        <strain evidence="2">MUSC 136</strain>
    </source>
</reference>
<name>A0A1J4PWU6_9ACTN</name>
<organism evidence="2 3">
    <name type="scientific">Streptomyces malaysiense</name>
    <dbReference type="NCBI Taxonomy" id="1428626"/>
    <lineage>
        <taxon>Bacteria</taxon>
        <taxon>Bacillati</taxon>
        <taxon>Actinomycetota</taxon>
        <taxon>Actinomycetes</taxon>
        <taxon>Kitasatosporales</taxon>
        <taxon>Streptomycetaceae</taxon>
        <taxon>Streptomyces</taxon>
    </lineage>
</organism>
<evidence type="ECO:0000256" key="1">
    <source>
        <dbReference type="SAM" id="MobiDB-lite"/>
    </source>
</evidence>
<sequence length="334" mass="37158">MWTERRPGQGEDAEPLLIHHQDTAHGLLAVFDGLGGSGSATAWHDGLGEPRSSAWVASRLARLGTESWFAGQYEEHRARDPRVSTLPGHLRWLFRAFEPTARRSKVVGSMRRQLPTTLAALRYAVREGRLECEAMWAGDSRAYLLTSDAGLRAVTRDHTDETDALAQLVQDPQMTNVICADREFQVDFHRRDFTGGRYVLVCATDGFFGYVHTPGDFEHVLLSTLSRAGSAAAWADDLAATVSAYTGDDASLAVVALGYQDFAEVRRHMAPRFAELHQWTSAMPDPRDGEAMRRWRAASWDRYREEYEAWMPPLPGAPTESGPDEEPRTEGGGK</sequence>
<evidence type="ECO:0000313" key="2">
    <source>
        <dbReference type="EMBL" id="OIK24764.1"/>
    </source>
</evidence>
<accession>A0A1J4PWU6</accession>
<dbReference type="EMBL" id="LBDA02000058">
    <property type="protein sequence ID" value="OIK24764.1"/>
    <property type="molecule type" value="Genomic_DNA"/>
</dbReference>
<comment type="caution">
    <text evidence="2">The sequence shown here is derived from an EMBL/GenBank/DDBJ whole genome shotgun (WGS) entry which is preliminary data.</text>
</comment>
<dbReference type="AlphaFoldDB" id="A0A1J4PWU6"/>
<dbReference type="Proteomes" id="UP000034838">
    <property type="component" value="Unassembled WGS sequence"/>
</dbReference>
<feature type="region of interest" description="Disordered" evidence="1">
    <location>
        <begin position="311"/>
        <end position="334"/>
    </location>
</feature>
<keyword evidence="3" id="KW-1185">Reference proteome</keyword>